<keyword evidence="2" id="KW-1185">Reference proteome</keyword>
<evidence type="ECO:0000313" key="1">
    <source>
        <dbReference type="EMBL" id="UOX33544.1"/>
    </source>
</evidence>
<organism evidence="1 2">
    <name type="scientific">Flavobacterium sediminilitoris</name>
    <dbReference type="NCBI Taxonomy" id="2024526"/>
    <lineage>
        <taxon>Bacteria</taxon>
        <taxon>Pseudomonadati</taxon>
        <taxon>Bacteroidota</taxon>
        <taxon>Flavobacteriia</taxon>
        <taxon>Flavobacteriales</taxon>
        <taxon>Flavobacteriaceae</taxon>
        <taxon>Flavobacterium</taxon>
    </lineage>
</organism>
<dbReference type="EMBL" id="CP090145">
    <property type="protein sequence ID" value="UOX33544.1"/>
    <property type="molecule type" value="Genomic_DNA"/>
</dbReference>
<proteinExistence type="predicted"/>
<protein>
    <recommendedName>
        <fullName evidence="3">Secreted protein</fullName>
    </recommendedName>
</protein>
<sequence>MKFKKERLVVVVLLFSISLFSQVDKKKRTFDIQLKNPFETEKSNTSSSLPSLEYKSILNEDNSYLKRYSILNKKTDSKSILENDKKFINPGDEIRDNLNKKHHDKPIDESFKSNQFLGQFSTKAKYIKIVCRDHEYPDGDRVRILVNDAILIPDVLLESASKEFYLDLSKGFNKIEFLALNQGTSGPNTAAFSVYDDKGILITKNEWNLTTGVLAKIVVVKDEDGTSEEEKKE</sequence>
<dbReference type="Proteomes" id="UP000830454">
    <property type="component" value="Chromosome"/>
</dbReference>
<dbReference type="RefSeq" id="WP_246916135.1">
    <property type="nucleotide sequence ID" value="NZ_CP090145.1"/>
</dbReference>
<evidence type="ECO:0000313" key="2">
    <source>
        <dbReference type="Proteomes" id="UP000830454"/>
    </source>
</evidence>
<accession>A0ABY4HP09</accession>
<reference evidence="1" key="2">
    <citation type="submission" date="2022-04" db="EMBL/GenBank/DDBJ databases">
        <title>Complete Genome Sequence of Flavobacterium sediminilitoris YSM-43, Isolated from a Tidal Sediment.</title>
        <authorList>
            <person name="Lee P.A."/>
        </authorList>
    </citation>
    <scope>NUCLEOTIDE SEQUENCE</scope>
    <source>
        <strain evidence="1">YSM-43</strain>
    </source>
</reference>
<evidence type="ECO:0008006" key="3">
    <source>
        <dbReference type="Google" id="ProtNLM"/>
    </source>
</evidence>
<reference evidence="1" key="1">
    <citation type="submission" date="2021-12" db="EMBL/GenBank/DDBJ databases">
        <authorList>
            <person name="Cha I.-T."/>
            <person name="Lee K.-E."/>
            <person name="Park S.-J."/>
        </authorList>
    </citation>
    <scope>NUCLEOTIDE SEQUENCE</scope>
    <source>
        <strain evidence="1">YSM-43</strain>
    </source>
</reference>
<gene>
    <name evidence="1" type="ORF">LXD69_16110</name>
</gene>
<name>A0ABY4HP09_9FLAO</name>